<dbReference type="AlphaFoldDB" id="B3JHC3"/>
<accession>B3JHC3</accession>
<reference evidence="1 2" key="2">
    <citation type="submission" date="2008-04" db="EMBL/GenBank/DDBJ databases">
        <authorList>
            <person name="Fulton L."/>
            <person name="Clifton S."/>
            <person name="Fulton B."/>
            <person name="Xu J."/>
            <person name="Minx P."/>
            <person name="Pepin K.H."/>
            <person name="Johnson M."/>
            <person name="Thiruvilangam P."/>
            <person name="Bhonagiri V."/>
            <person name="Nash W.E."/>
            <person name="Mardis E.R."/>
            <person name="Wilson R.K."/>
        </authorList>
    </citation>
    <scope>NUCLEOTIDE SEQUENCE [LARGE SCALE GENOMIC DNA]</scope>
    <source>
        <strain evidence="1 2">DSM 17136</strain>
    </source>
</reference>
<dbReference type="EMBL" id="ABIY02000074">
    <property type="protein sequence ID" value="EDV01582.1"/>
    <property type="molecule type" value="Genomic_DNA"/>
</dbReference>
<organism evidence="1 2">
    <name type="scientific">Phocaeicola coprocola DSM 17136</name>
    <dbReference type="NCBI Taxonomy" id="470145"/>
    <lineage>
        <taxon>Bacteria</taxon>
        <taxon>Pseudomonadati</taxon>
        <taxon>Bacteroidota</taxon>
        <taxon>Bacteroidia</taxon>
        <taxon>Bacteroidales</taxon>
        <taxon>Bacteroidaceae</taxon>
        <taxon>Phocaeicola</taxon>
    </lineage>
</organism>
<name>B3JHC3_9BACT</name>
<sequence>MRKLCGYRRILHKLANIFSKSVKKAGIFLHSFTPLSLSKGYEEL</sequence>
<dbReference type="Proteomes" id="UP000003146">
    <property type="component" value="Unassembled WGS sequence"/>
</dbReference>
<protein>
    <submittedName>
        <fullName evidence="1">Uncharacterized protein</fullName>
    </submittedName>
</protein>
<reference evidence="1 2" key="1">
    <citation type="submission" date="2008-04" db="EMBL/GenBank/DDBJ databases">
        <title>Draft genome sequence of Bacteroides coprocola (DSM 17136).</title>
        <authorList>
            <person name="Sudarsanam P."/>
            <person name="Ley R."/>
            <person name="Guruge J."/>
            <person name="Turnbaugh P.J."/>
            <person name="Mahowald M."/>
            <person name="Liep D."/>
            <person name="Gordon J."/>
        </authorList>
    </citation>
    <scope>NUCLEOTIDE SEQUENCE [LARGE SCALE GENOMIC DNA]</scope>
    <source>
        <strain evidence="1 2">DSM 17136</strain>
    </source>
</reference>
<proteinExistence type="predicted"/>
<evidence type="ECO:0000313" key="1">
    <source>
        <dbReference type="EMBL" id="EDV01582.1"/>
    </source>
</evidence>
<evidence type="ECO:0000313" key="2">
    <source>
        <dbReference type="Proteomes" id="UP000003146"/>
    </source>
</evidence>
<dbReference type="HOGENOM" id="CLU_3212258_0_0_10"/>
<comment type="caution">
    <text evidence="1">The sequence shown here is derived from an EMBL/GenBank/DDBJ whole genome shotgun (WGS) entry which is preliminary data.</text>
</comment>
<gene>
    <name evidence="1" type="ORF">BACCOP_01280</name>
</gene>